<name>A0A370PMV3_ASPPH</name>
<dbReference type="Proteomes" id="UP000254937">
    <property type="component" value="Unassembled WGS sequence"/>
</dbReference>
<evidence type="ECO:0000256" key="1">
    <source>
        <dbReference type="SAM" id="MobiDB-lite"/>
    </source>
</evidence>
<evidence type="ECO:0000313" key="2">
    <source>
        <dbReference type="EMBL" id="RDK43531.1"/>
    </source>
</evidence>
<sequence length="115" mass="12545">MRIALGTRPSHLIAPGQARSVNLPTCLVEVPAFASSRRAVMETNFSLISCIAFLWAATPPPASPTMNGSPQLLQVARFAGSNQKPIFSCFRVNPDPPGHWRGADPERRPDRRHSS</sequence>
<accession>A0A370PMV3</accession>
<evidence type="ECO:0000313" key="3">
    <source>
        <dbReference type="Proteomes" id="UP000254937"/>
    </source>
</evidence>
<organism evidence="2 3">
    <name type="scientific">Aspergillus phoenicis ATCC 13157</name>
    <dbReference type="NCBI Taxonomy" id="1353007"/>
    <lineage>
        <taxon>Eukaryota</taxon>
        <taxon>Fungi</taxon>
        <taxon>Dikarya</taxon>
        <taxon>Ascomycota</taxon>
        <taxon>Pezizomycotina</taxon>
        <taxon>Eurotiomycetes</taxon>
        <taxon>Eurotiomycetidae</taxon>
        <taxon>Eurotiales</taxon>
        <taxon>Aspergillaceae</taxon>
        <taxon>Aspergillus</taxon>
    </lineage>
</organism>
<protein>
    <submittedName>
        <fullName evidence="2">Uncharacterized protein</fullName>
    </submittedName>
</protein>
<proteinExistence type="predicted"/>
<keyword evidence="3" id="KW-1185">Reference proteome</keyword>
<reference evidence="2 3" key="1">
    <citation type="submission" date="2018-07" db="EMBL/GenBank/DDBJ databases">
        <title>Section-level genome sequencing of Aspergillus section Nigri to investigate inter- and intra-species variation.</title>
        <authorList>
            <consortium name="DOE Joint Genome Institute"/>
            <person name="Vesth T.C."/>
            <person name="Nybo J.L."/>
            <person name="Theobald S."/>
            <person name="Frisvad J.C."/>
            <person name="Larsen T.O."/>
            <person name="Nielsen K.F."/>
            <person name="Hoof J.B."/>
            <person name="Brandl J."/>
            <person name="Salamov A."/>
            <person name="Riley R."/>
            <person name="Gladden J.M."/>
            <person name="Phatale P."/>
            <person name="Nielsen M.T."/>
            <person name="Lyhne E.K."/>
            <person name="Kogle M.E."/>
            <person name="Strasser K."/>
            <person name="McDonnell E."/>
            <person name="Barry K."/>
            <person name="Clum A."/>
            <person name="Chen C."/>
            <person name="Nolan M."/>
            <person name="Sandor L."/>
            <person name="Kuo A."/>
            <person name="Lipzen A."/>
            <person name="Hainaut M."/>
            <person name="Drula E."/>
            <person name="Tsang A."/>
            <person name="Magnuson J.K."/>
            <person name="Henrissat B."/>
            <person name="Wiebenga A."/>
            <person name="Simmons B.A."/>
            <person name="Makela M.R."/>
            <person name="De vries R.P."/>
            <person name="Grigoriev I.V."/>
            <person name="Mortensen U.H."/>
            <person name="Baker S.E."/>
            <person name="Andersen M.R."/>
        </authorList>
    </citation>
    <scope>NUCLEOTIDE SEQUENCE [LARGE SCALE GENOMIC DNA]</scope>
    <source>
        <strain evidence="2 3">ATCC 13157</strain>
    </source>
</reference>
<dbReference type="EMBL" id="KZ851851">
    <property type="protein sequence ID" value="RDK43531.1"/>
    <property type="molecule type" value="Genomic_DNA"/>
</dbReference>
<gene>
    <name evidence="2" type="ORF">M752DRAFT_158236</name>
</gene>
<feature type="region of interest" description="Disordered" evidence="1">
    <location>
        <begin position="92"/>
        <end position="115"/>
    </location>
</feature>
<feature type="compositionally biased region" description="Basic and acidic residues" evidence="1">
    <location>
        <begin position="101"/>
        <end position="115"/>
    </location>
</feature>
<dbReference type="AlphaFoldDB" id="A0A370PMV3"/>